<evidence type="ECO:0000313" key="6">
    <source>
        <dbReference type="EMBL" id="GBF96787.1"/>
    </source>
</evidence>
<organism evidence="6 7">
    <name type="scientific">Raphidocelis subcapitata</name>
    <dbReference type="NCBI Taxonomy" id="307507"/>
    <lineage>
        <taxon>Eukaryota</taxon>
        <taxon>Viridiplantae</taxon>
        <taxon>Chlorophyta</taxon>
        <taxon>core chlorophytes</taxon>
        <taxon>Chlorophyceae</taxon>
        <taxon>CS clade</taxon>
        <taxon>Sphaeropleales</taxon>
        <taxon>Selenastraceae</taxon>
        <taxon>Raphidocelis</taxon>
    </lineage>
</organism>
<comment type="caution">
    <text evidence="6">The sequence shown here is derived from an EMBL/GenBank/DDBJ whole genome shotgun (WGS) entry which is preliminary data.</text>
</comment>
<keyword evidence="7" id="KW-1185">Reference proteome</keyword>
<dbReference type="Gene3D" id="3.30.1360.120">
    <property type="entry name" value="Probable tRNA modification gtpase trme, domain 1"/>
    <property type="match status" value="2"/>
</dbReference>
<dbReference type="EMBL" id="BDRX01000086">
    <property type="protein sequence ID" value="GBF96787.1"/>
    <property type="molecule type" value="Genomic_DNA"/>
</dbReference>
<protein>
    <recommendedName>
        <fullName evidence="5">CAF17 C-terminal domain-containing protein</fullName>
    </recommendedName>
</protein>
<dbReference type="GO" id="GO:0016226">
    <property type="term" value="P:iron-sulfur cluster assembly"/>
    <property type="evidence" value="ECO:0007669"/>
    <property type="project" value="TreeGrafter"/>
</dbReference>
<dbReference type="OrthoDB" id="191995at2759"/>
<proteinExistence type="predicted"/>
<dbReference type="GO" id="GO:0005759">
    <property type="term" value="C:mitochondrial matrix"/>
    <property type="evidence" value="ECO:0007669"/>
    <property type="project" value="TreeGrafter"/>
</dbReference>
<dbReference type="InterPro" id="IPR057460">
    <property type="entry name" value="CAF17_C"/>
</dbReference>
<evidence type="ECO:0000256" key="1">
    <source>
        <dbReference type="ARBA" id="ARBA00004173"/>
    </source>
</evidence>
<dbReference type="InterPro" id="IPR017703">
    <property type="entry name" value="YgfZ/GCV_T_CS"/>
</dbReference>
<name>A0A2V0PHQ5_9CHLO</name>
<dbReference type="InParanoid" id="A0A2V0PHQ5"/>
<dbReference type="AlphaFoldDB" id="A0A2V0PHQ5"/>
<dbReference type="InterPro" id="IPR027266">
    <property type="entry name" value="TrmE/GcvT-like"/>
</dbReference>
<accession>A0A2V0PHQ5</accession>
<evidence type="ECO:0000256" key="3">
    <source>
        <dbReference type="ARBA" id="ARBA00023128"/>
    </source>
</evidence>
<comment type="subcellular location">
    <subcellularLocation>
        <location evidence="1">Mitochondrion</location>
    </subcellularLocation>
</comment>
<feature type="region of interest" description="Disordered" evidence="4">
    <location>
        <begin position="143"/>
        <end position="175"/>
    </location>
</feature>
<gene>
    <name evidence="6" type="ORF">Rsub_09643</name>
</gene>
<evidence type="ECO:0000256" key="2">
    <source>
        <dbReference type="ARBA" id="ARBA00022946"/>
    </source>
</evidence>
<feature type="compositionally biased region" description="Gly residues" evidence="4">
    <location>
        <begin position="225"/>
        <end position="242"/>
    </location>
</feature>
<keyword evidence="3" id="KW-0496">Mitochondrion</keyword>
<evidence type="ECO:0000313" key="7">
    <source>
        <dbReference type="Proteomes" id="UP000247498"/>
    </source>
</evidence>
<sequence>MLSRCRLPPAWTAATDAAQWLQLAARGAADSGAPGVRSGGGSGSGAPAAAPPTRCRALHTSRALAEAASSGADADAAAPFATRLSCRSVIVMEGEGGLAFLQGLVTNDVRPLASPGAGPVYAALVTPKGKLLHDLFVFRGDESAAEPGTHSAGSGASSSGGSGGSGDGGAEAPPRRLLLDVDGAGAAAVVSWLSRYRLRRPIRLEHAGGDLAVWARYGAGNGSGGGGGGGGSGGGGGPGGGWWPDPRLPGGQLGDRGVFDAAAAPQEAGGGGEAGHRMLRYWHGVPEGDAEMPTERMSPLELNLDALNGVSYTKGCYIGQERNSFTHFRGVIRRRLMPVVLSRPGLPPGSEILQQSGSGGSAGTLLACEGSLGLAHLKLAPALAAAAAATGHPGGGGAALGIAGQEGAWVRPVRPAWWPAEWGHEEDGAPPRPT</sequence>
<evidence type="ECO:0000256" key="4">
    <source>
        <dbReference type="SAM" id="MobiDB-lite"/>
    </source>
</evidence>
<dbReference type="InterPro" id="IPR045179">
    <property type="entry name" value="YgfZ/GcvT"/>
</dbReference>
<feature type="compositionally biased region" description="Gly residues" evidence="4">
    <location>
        <begin position="158"/>
        <end position="169"/>
    </location>
</feature>
<dbReference type="SUPFAM" id="SSF103025">
    <property type="entry name" value="Folate-binding domain"/>
    <property type="match status" value="1"/>
</dbReference>
<reference evidence="6 7" key="1">
    <citation type="journal article" date="2018" name="Sci. Rep.">
        <title>Raphidocelis subcapitata (=Pseudokirchneriella subcapitata) provides an insight into genome evolution and environmental adaptations in the Sphaeropleales.</title>
        <authorList>
            <person name="Suzuki S."/>
            <person name="Yamaguchi H."/>
            <person name="Nakajima N."/>
            <person name="Kawachi M."/>
        </authorList>
    </citation>
    <scope>NUCLEOTIDE SEQUENCE [LARGE SCALE GENOMIC DNA]</scope>
    <source>
        <strain evidence="6 7">NIES-35</strain>
    </source>
</reference>
<dbReference type="Proteomes" id="UP000247498">
    <property type="component" value="Unassembled WGS sequence"/>
</dbReference>
<dbReference type="PANTHER" id="PTHR22602">
    <property type="entry name" value="TRANSFERASE CAF17, MITOCHONDRIAL-RELATED"/>
    <property type="match status" value="1"/>
</dbReference>
<evidence type="ECO:0000259" key="5">
    <source>
        <dbReference type="Pfam" id="PF25455"/>
    </source>
</evidence>
<feature type="domain" description="CAF17 C-terminal" evidence="5">
    <location>
        <begin position="333"/>
        <end position="419"/>
    </location>
</feature>
<keyword evidence="2" id="KW-0809">Transit peptide</keyword>
<dbReference type="STRING" id="307507.A0A2V0PHQ5"/>
<dbReference type="FunCoup" id="A0A2V0PHQ5">
    <property type="interactions" value="1127"/>
</dbReference>
<feature type="region of interest" description="Disordered" evidence="4">
    <location>
        <begin position="31"/>
        <end position="52"/>
    </location>
</feature>
<feature type="region of interest" description="Disordered" evidence="4">
    <location>
        <begin position="225"/>
        <end position="257"/>
    </location>
</feature>
<dbReference type="NCBIfam" id="TIGR03317">
    <property type="entry name" value="ygfZ_signature"/>
    <property type="match status" value="1"/>
</dbReference>
<dbReference type="PANTHER" id="PTHR22602:SF0">
    <property type="entry name" value="TRANSFERASE CAF17, MITOCHONDRIAL-RELATED"/>
    <property type="match status" value="1"/>
</dbReference>
<dbReference type="Pfam" id="PF25455">
    <property type="entry name" value="Beta-barrel_CAF17_C"/>
    <property type="match status" value="1"/>
</dbReference>